<proteinExistence type="predicted"/>
<dbReference type="eggNOG" id="ENOG502ZBFR">
    <property type="taxonomic scope" value="Bacteria"/>
</dbReference>
<sequence length="492" mass="56601">MKHSWSKIKDFFSFLTRYISPALFAVLVVAITTSILLFLPPINGLADNGDYYNVLNVNGLYIHNPKTYQYGDYFQNQYGIRQYFNDTGTTYLSTSQIFITLAIWLNKLFYSTTVFDLRFLGIVLLAFYLPAIYLITKGLVFKMPLKRQYVMAFIVTFILGDATYMIYFQSFYPETTAFIALLYIVGGLLYFTRVKKNFFMLFSLLLIGSFFFLGAYRYYYGLTAGTVVMLLGLLAYLKTKSQKLTLISVIVGIIVSVITITFITPDLTYERDVYHSMNRGVLYTVDNPGAILKEGGVNPQYGLLKNTSYYDEFSPVPIHSEELTEGLMGKTGYFWIILSYLNHPDQLNKLLNIAVQDIYLVKPNELSNYTQQDSKTPQEKTNIFMGYNRIKAAFFPKSFGFYLLFTAVMLVVYGIGFYNGLKKKQAWLCFRFFVVFGGLINMLLTFLFAVWYAGDADFARHLFLAAVFFDLLILLFIGDILGKRLWSEEENE</sequence>
<feature type="transmembrane region" description="Helical" evidence="1">
    <location>
        <begin position="198"/>
        <end position="213"/>
    </location>
</feature>
<feature type="transmembrane region" description="Helical" evidence="1">
    <location>
        <begin position="244"/>
        <end position="264"/>
    </location>
</feature>
<gene>
    <name evidence="2" type="ORF">UC3_00871</name>
</gene>
<dbReference type="STRING" id="154621.RV11_GL001208"/>
<keyword evidence="1" id="KW-1133">Transmembrane helix</keyword>
<feature type="transmembrane region" description="Helical" evidence="1">
    <location>
        <begin position="148"/>
        <end position="169"/>
    </location>
</feature>
<feature type="transmembrane region" description="Helical" evidence="1">
    <location>
        <begin position="428"/>
        <end position="452"/>
    </location>
</feature>
<feature type="transmembrane region" description="Helical" evidence="1">
    <location>
        <begin position="21"/>
        <end position="42"/>
    </location>
</feature>
<organism evidence="2 3">
    <name type="scientific">Enterococcus phoeniculicola ATCC BAA-412</name>
    <dbReference type="NCBI Taxonomy" id="1158610"/>
    <lineage>
        <taxon>Bacteria</taxon>
        <taxon>Bacillati</taxon>
        <taxon>Bacillota</taxon>
        <taxon>Bacilli</taxon>
        <taxon>Lactobacillales</taxon>
        <taxon>Enterococcaceae</taxon>
        <taxon>Enterococcus</taxon>
    </lineage>
</organism>
<protein>
    <recommendedName>
        <fullName evidence="4">Glycosyltransferase RgtA/B/C/D-like domain-containing protein</fullName>
    </recommendedName>
</protein>
<dbReference type="RefSeq" id="WP_010767544.1">
    <property type="nucleotide sequence ID" value="NZ_ASWE01000002.1"/>
</dbReference>
<dbReference type="HOGENOM" id="CLU_043388_0_0_9"/>
<evidence type="ECO:0000313" key="2">
    <source>
        <dbReference type="EMBL" id="EOL46066.1"/>
    </source>
</evidence>
<dbReference type="PATRIC" id="fig|1158610.3.peg.850"/>
<evidence type="ECO:0000313" key="3">
    <source>
        <dbReference type="Proteomes" id="UP000013785"/>
    </source>
</evidence>
<name>R3WDY8_9ENTE</name>
<feature type="transmembrane region" description="Helical" evidence="1">
    <location>
        <begin position="175"/>
        <end position="191"/>
    </location>
</feature>
<keyword evidence="1" id="KW-0812">Transmembrane</keyword>
<dbReference type="OrthoDB" id="129479at2"/>
<dbReference type="EMBL" id="AJAT01000011">
    <property type="protein sequence ID" value="EOL46066.1"/>
    <property type="molecule type" value="Genomic_DNA"/>
</dbReference>
<feature type="transmembrane region" description="Helical" evidence="1">
    <location>
        <begin position="219"/>
        <end position="237"/>
    </location>
</feature>
<accession>R3WDY8</accession>
<feature type="transmembrane region" description="Helical" evidence="1">
    <location>
        <begin position="399"/>
        <end position="421"/>
    </location>
</feature>
<dbReference type="Proteomes" id="UP000013785">
    <property type="component" value="Unassembled WGS sequence"/>
</dbReference>
<feature type="transmembrane region" description="Helical" evidence="1">
    <location>
        <begin position="458"/>
        <end position="477"/>
    </location>
</feature>
<evidence type="ECO:0008006" key="4">
    <source>
        <dbReference type="Google" id="ProtNLM"/>
    </source>
</evidence>
<reference evidence="2 3" key="1">
    <citation type="submission" date="2013-02" db="EMBL/GenBank/DDBJ databases">
        <title>The Genome Sequence of Enterococcus phoeniculicola BAA-412.</title>
        <authorList>
            <consortium name="The Broad Institute Genome Sequencing Platform"/>
            <consortium name="The Broad Institute Genome Sequencing Center for Infectious Disease"/>
            <person name="Earl A.M."/>
            <person name="Gilmore M.S."/>
            <person name="Lebreton F."/>
            <person name="Walker B."/>
            <person name="Young S.K."/>
            <person name="Zeng Q."/>
            <person name="Gargeya S."/>
            <person name="Fitzgerald M."/>
            <person name="Haas B."/>
            <person name="Abouelleil A."/>
            <person name="Alvarado L."/>
            <person name="Arachchi H.M."/>
            <person name="Berlin A.M."/>
            <person name="Chapman S.B."/>
            <person name="Dewar J."/>
            <person name="Goldberg J."/>
            <person name="Griggs A."/>
            <person name="Gujja S."/>
            <person name="Hansen M."/>
            <person name="Howarth C."/>
            <person name="Imamovic A."/>
            <person name="Larimer J."/>
            <person name="McCowan C."/>
            <person name="Murphy C."/>
            <person name="Neiman D."/>
            <person name="Pearson M."/>
            <person name="Priest M."/>
            <person name="Roberts A."/>
            <person name="Saif S."/>
            <person name="Shea T."/>
            <person name="Sisk P."/>
            <person name="Sykes S."/>
            <person name="Wortman J."/>
            <person name="Nusbaum C."/>
            <person name="Birren B."/>
        </authorList>
    </citation>
    <scope>NUCLEOTIDE SEQUENCE [LARGE SCALE GENOMIC DNA]</scope>
    <source>
        <strain evidence="2 3">ATCC BAA-412</strain>
    </source>
</reference>
<dbReference type="AlphaFoldDB" id="R3WDY8"/>
<comment type="caution">
    <text evidence="2">The sequence shown here is derived from an EMBL/GenBank/DDBJ whole genome shotgun (WGS) entry which is preliminary data.</text>
</comment>
<keyword evidence="3" id="KW-1185">Reference proteome</keyword>
<feature type="transmembrane region" description="Helical" evidence="1">
    <location>
        <begin position="117"/>
        <end position="136"/>
    </location>
</feature>
<evidence type="ECO:0000256" key="1">
    <source>
        <dbReference type="SAM" id="Phobius"/>
    </source>
</evidence>
<keyword evidence="1" id="KW-0472">Membrane</keyword>